<evidence type="ECO:0000256" key="9">
    <source>
        <dbReference type="SAM" id="MobiDB-lite"/>
    </source>
</evidence>
<accession>A0A0D3BKC6</accession>
<protein>
    <recommendedName>
        <fullName evidence="14">Leucine-rich repeat-containing N-terminal plant-type domain-containing protein</fullName>
    </recommendedName>
</protein>
<evidence type="ECO:0000256" key="8">
    <source>
        <dbReference type="ARBA" id="ARBA00023180"/>
    </source>
</evidence>
<keyword evidence="13" id="KW-1185">Reference proteome</keyword>
<dbReference type="OMA" id="PRFITKM"/>
<keyword evidence="6 10" id="KW-1133">Transmembrane helix</keyword>
<dbReference type="STRING" id="109376.A0A0D3BKC6"/>
<dbReference type="GO" id="GO:0016020">
    <property type="term" value="C:membrane"/>
    <property type="evidence" value="ECO:0007669"/>
    <property type="project" value="UniProtKB-SubCell"/>
</dbReference>
<dbReference type="Gene3D" id="3.80.10.10">
    <property type="entry name" value="Ribonuclease Inhibitor"/>
    <property type="match status" value="1"/>
</dbReference>
<keyword evidence="7 10" id="KW-0472">Membrane</keyword>
<dbReference type="PROSITE" id="PS51450">
    <property type="entry name" value="LRR"/>
    <property type="match status" value="1"/>
</dbReference>
<keyword evidence="11" id="KW-0732">Signal</keyword>
<evidence type="ECO:0000256" key="4">
    <source>
        <dbReference type="ARBA" id="ARBA00022692"/>
    </source>
</evidence>
<reference evidence="12" key="2">
    <citation type="submission" date="2015-03" db="UniProtKB">
        <authorList>
            <consortium name="EnsemblPlants"/>
        </authorList>
    </citation>
    <scope>IDENTIFICATION</scope>
</reference>
<organism evidence="12 13">
    <name type="scientific">Brassica oleracea var. oleracea</name>
    <dbReference type="NCBI Taxonomy" id="109376"/>
    <lineage>
        <taxon>Eukaryota</taxon>
        <taxon>Viridiplantae</taxon>
        <taxon>Streptophyta</taxon>
        <taxon>Embryophyta</taxon>
        <taxon>Tracheophyta</taxon>
        <taxon>Spermatophyta</taxon>
        <taxon>Magnoliopsida</taxon>
        <taxon>eudicotyledons</taxon>
        <taxon>Gunneridae</taxon>
        <taxon>Pentapetalae</taxon>
        <taxon>rosids</taxon>
        <taxon>malvids</taxon>
        <taxon>Brassicales</taxon>
        <taxon>Brassicaceae</taxon>
        <taxon>Brassiceae</taxon>
        <taxon>Brassica</taxon>
    </lineage>
</organism>
<name>A0A0D3BKC6_BRAOL</name>
<evidence type="ECO:0000256" key="5">
    <source>
        <dbReference type="ARBA" id="ARBA00022737"/>
    </source>
</evidence>
<evidence type="ECO:0000313" key="13">
    <source>
        <dbReference type="Proteomes" id="UP000032141"/>
    </source>
</evidence>
<dbReference type="FunFam" id="3.80.10.10:FF:000111">
    <property type="entry name" value="LRR receptor-like serine/threonine-protein kinase ERECTA"/>
    <property type="match status" value="1"/>
</dbReference>
<keyword evidence="4 10" id="KW-0812">Transmembrane</keyword>
<dbReference type="Pfam" id="PF13855">
    <property type="entry name" value="LRR_8"/>
    <property type="match status" value="1"/>
</dbReference>
<dbReference type="eggNOG" id="KOG0619">
    <property type="taxonomic scope" value="Eukaryota"/>
</dbReference>
<dbReference type="PANTHER" id="PTHR48064">
    <property type="entry name" value="OS01G0750400 PROTEIN"/>
    <property type="match status" value="1"/>
</dbReference>
<comment type="subcellular location">
    <subcellularLocation>
        <location evidence="1">Membrane</location>
        <topology evidence="1">Single-pass membrane protein</topology>
    </subcellularLocation>
</comment>
<feature type="region of interest" description="Disordered" evidence="9">
    <location>
        <begin position="412"/>
        <end position="445"/>
    </location>
</feature>
<keyword evidence="8" id="KW-0325">Glycoprotein</keyword>
<keyword evidence="3" id="KW-0433">Leucine-rich repeat</keyword>
<feature type="chain" id="PRO_5002257726" description="Leucine-rich repeat-containing N-terminal plant-type domain-containing protein" evidence="11">
    <location>
        <begin position="25"/>
        <end position="477"/>
    </location>
</feature>
<dbReference type="HOGENOM" id="CLU_034697_0_0_1"/>
<feature type="region of interest" description="Disordered" evidence="9">
    <location>
        <begin position="25"/>
        <end position="53"/>
    </location>
</feature>
<comment type="similarity">
    <text evidence="2">Belongs to the RLP family.</text>
</comment>
<dbReference type="InterPro" id="IPR053038">
    <property type="entry name" value="RLP_Defense"/>
</dbReference>
<keyword evidence="5" id="KW-0677">Repeat</keyword>
<feature type="signal peptide" evidence="11">
    <location>
        <begin position="1"/>
        <end position="24"/>
    </location>
</feature>
<evidence type="ECO:0000256" key="2">
    <source>
        <dbReference type="ARBA" id="ARBA00009592"/>
    </source>
</evidence>
<dbReference type="InterPro" id="IPR032675">
    <property type="entry name" value="LRR_dom_sf"/>
</dbReference>
<evidence type="ECO:0000256" key="3">
    <source>
        <dbReference type="ARBA" id="ARBA00022614"/>
    </source>
</evidence>
<dbReference type="AlphaFoldDB" id="A0A0D3BKC6"/>
<dbReference type="PANTHER" id="PTHR48064:SF1">
    <property type="entry name" value="RECEPTOR-LIKE PROTEIN 51-RELATED"/>
    <property type="match status" value="1"/>
</dbReference>
<dbReference type="Gramene" id="Bo3g157280.1">
    <property type="protein sequence ID" value="Bo3g157280.1"/>
    <property type="gene ID" value="Bo3g157280"/>
</dbReference>
<evidence type="ECO:0000256" key="1">
    <source>
        <dbReference type="ARBA" id="ARBA00004167"/>
    </source>
</evidence>
<evidence type="ECO:0000256" key="6">
    <source>
        <dbReference type="ARBA" id="ARBA00022989"/>
    </source>
</evidence>
<dbReference type="InterPro" id="IPR001611">
    <property type="entry name" value="Leu-rich_rpt"/>
</dbReference>
<dbReference type="SUPFAM" id="SSF52058">
    <property type="entry name" value="L domain-like"/>
    <property type="match status" value="1"/>
</dbReference>
<reference evidence="12 13" key="1">
    <citation type="journal article" date="2014" name="Genome Biol.">
        <title>Transcriptome and methylome profiling reveals relics of genome dominance in the mesopolyploid Brassica oleracea.</title>
        <authorList>
            <person name="Parkin I.A."/>
            <person name="Koh C."/>
            <person name="Tang H."/>
            <person name="Robinson S.J."/>
            <person name="Kagale S."/>
            <person name="Clarke W.E."/>
            <person name="Town C.D."/>
            <person name="Nixon J."/>
            <person name="Krishnakumar V."/>
            <person name="Bidwell S.L."/>
            <person name="Denoeud F."/>
            <person name="Belcram H."/>
            <person name="Links M.G."/>
            <person name="Just J."/>
            <person name="Clarke C."/>
            <person name="Bender T."/>
            <person name="Huebert T."/>
            <person name="Mason A.S."/>
            <person name="Pires J.C."/>
            <person name="Barker G."/>
            <person name="Moore J."/>
            <person name="Walley P.G."/>
            <person name="Manoli S."/>
            <person name="Batley J."/>
            <person name="Edwards D."/>
            <person name="Nelson M.N."/>
            <person name="Wang X."/>
            <person name="Paterson A.H."/>
            <person name="King G."/>
            <person name="Bancroft I."/>
            <person name="Chalhoub B."/>
            <person name="Sharpe A.G."/>
        </authorList>
    </citation>
    <scope>NUCLEOTIDE SEQUENCE</scope>
    <source>
        <strain evidence="12 13">cv. TO1000</strain>
    </source>
</reference>
<dbReference type="Proteomes" id="UP000032141">
    <property type="component" value="Chromosome C3"/>
</dbReference>
<feature type="compositionally biased region" description="Low complexity" evidence="9">
    <location>
        <begin position="38"/>
        <end position="51"/>
    </location>
</feature>
<sequence>MKPLSPSLPLLLLLLLLPSPTSFAAPSLSPTPSPTISPIPRTSPRTSSSPLDPKHLKALESLNIPTAKNPCDHRPTSKPSSTVVTCDAGSPFRLVTSLSFTNCSSDLSISSAALRALSPSLTSLSFLNCPSLSPPPRLPTSLRSFAATSSFLRRRNGLSGVYKALSPSLTSLSFHNCPSLSPPPHLPDSLHSFSAVSSFPRLSGLSLARLVNLTDLTVSSVPVSTSGLFVILGNMRKIASLTISHANLSGNIPKSLHSNLTFIDLSDNLIKGSIPTSITQLSNLKSLNLSSNSISGEIPDSIGDLISLKNLSLSSNKLSGPIPDSISSIPDLTHLDLSGNQLNGTVPRFITKMKSLKHLNLANNDFRGVLPFNASFLKKLEVFKVGGNSDLCYNRTVLSSKMKLGIAQCDKHGLPLSPPPQKEDSSSDYDYGSEDETSVKKKEGGHGPNKVVLGVSIGLASLVFLIIFLILCAKWCG</sequence>
<dbReference type="EnsemblPlants" id="Bo3g157280.1">
    <property type="protein sequence ID" value="Bo3g157280.1"/>
    <property type="gene ID" value="Bo3g157280"/>
</dbReference>
<evidence type="ECO:0000256" key="7">
    <source>
        <dbReference type="ARBA" id="ARBA00023136"/>
    </source>
</evidence>
<feature type="transmembrane region" description="Helical" evidence="10">
    <location>
        <begin position="451"/>
        <end position="473"/>
    </location>
</feature>
<evidence type="ECO:0000256" key="11">
    <source>
        <dbReference type="SAM" id="SignalP"/>
    </source>
</evidence>
<dbReference type="Pfam" id="PF00560">
    <property type="entry name" value="LRR_1"/>
    <property type="match status" value="2"/>
</dbReference>
<evidence type="ECO:0000256" key="10">
    <source>
        <dbReference type="SAM" id="Phobius"/>
    </source>
</evidence>
<proteinExistence type="inferred from homology"/>
<evidence type="ECO:0000313" key="12">
    <source>
        <dbReference type="EnsemblPlants" id="Bo3g157280.1"/>
    </source>
</evidence>
<evidence type="ECO:0008006" key="14">
    <source>
        <dbReference type="Google" id="ProtNLM"/>
    </source>
</evidence>